<dbReference type="SUPFAM" id="SSF56112">
    <property type="entry name" value="Protein kinase-like (PK-like)"/>
    <property type="match status" value="1"/>
</dbReference>
<evidence type="ECO:0000313" key="3">
    <source>
        <dbReference type="Proteomes" id="UP001190926"/>
    </source>
</evidence>
<feature type="compositionally biased region" description="Acidic residues" evidence="1">
    <location>
        <begin position="15"/>
        <end position="24"/>
    </location>
</feature>
<comment type="caution">
    <text evidence="2">The sequence shown here is derived from an EMBL/GenBank/DDBJ whole genome shotgun (WGS) entry which is preliminary data.</text>
</comment>
<dbReference type="PANTHER" id="PTHR48055">
    <property type="entry name" value="LEUCINE-RICH REPEAT RECEPTOR PROTEIN KINASE EMS1"/>
    <property type="match status" value="1"/>
</dbReference>
<name>A0AAD4JGK7_PERFH</name>
<dbReference type="Proteomes" id="UP001190926">
    <property type="component" value="Unassembled WGS sequence"/>
</dbReference>
<dbReference type="Gene3D" id="1.10.510.10">
    <property type="entry name" value="Transferase(Phosphotransferase) domain 1"/>
    <property type="match status" value="1"/>
</dbReference>
<accession>A0AAD4JGK7</accession>
<dbReference type="EMBL" id="SDAM02000058">
    <property type="protein sequence ID" value="KAH6833465.1"/>
    <property type="molecule type" value="Genomic_DNA"/>
</dbReference>
<reference evidence="2 3" key="1">
    <citation type="journal article" date="2021" name="Nat. Commun.">
        <title>Incipient diploidization of the medicinal plant Perilla within 10,000 years.</title>
        <authorList>
            <person name="Zhang Y."/>
            <person name="Shen Q."/>
            <person name="Leng L."/>
            <person name="Zhang D."/>
            <person name="Chen S."/>
            <person name="Shi Y."/>
            <person name="Ning Z."/>
            <person name="Chen S."/>
        </authorList>
    </citation>
    <scope>NUCLEOTIDE SEQUENCE [LARGE SCALE GENOMIC DNA]</scope>
    <source>
        <strain evidence="3">cv. PC099</strain>
    </source>
</reference>
<proteinExistence type="predicted"/>
<dbReference type="PANTHER" id="PTHR48055:SF57">
    <property type="entry name" value="PROTEIN KINASE DOMAIN-CONTAINING PROTEIN"/>
    <property type="match status" value="1"/>
</dbReference>
<feature type="region of interest" description="Disordered" evidence="1">
    <location>
        <begin position="15"/>
        <end position="44"/>
    </location>
</feature>
<evidence type="ECO:0000313" key="2">
    <source>
        <dbReference type="EMBL" id="KAH6833465.1"/>
    </source>
</evidence>
<keyword evidence="3" id="KW-1185">Reference proteome</keyword>
<dbReference type="InterPro" id="IPR011009">
    <property type="entry name" value="Kinase-like_dom_sf"/>
</dbReference>
<gene>
    <name evidence="2" type="ORF">C2S53_012687</name>
</gene>
<sequence>MDDNINNMDNECIDLENEQDDSDISEVLTQPPRKRQKKGKSPLGSADKYVTALDAIKDHMEYAIDNLVSSLGDVYSYGILILEMFTNKRPTGEEFQNHVYLHSCVSNALQEQIDEILDQRILVESNEYSKVNDCIASILRIGIACSGMVPRDRMLITDVVRDLCKIRAHYLS</sequence>
<dbReference type="GO" id="GO:0016020">
    <property type="term" value="C:membrane"/>
    <property type="evidence" value="ECO:0007669"/>
    <property type="project" value="TreeGrafter"/>
</dbReference>
<organism evidence="2 3">
    <name type="scientific">Perilla frutescens var. hirtella</name>
    <name type="common">Perilla citriodora</name>
    <name type="synonym">Perilla setoyensis</name>
    <dbReference type="NCBI Taxonomy" id="608512"/>
    <lineage>
        <taxon>Eukaryota</taxon>
        <taxon>Viridiplantae</taxon>
        <taxon>Streptophyta</taxon>
        <taxon>Embryophyta</taxon>
        <taxon>Tracheophyta</taxon>
        <taxon>Spermatophyta</taxon>
        <taxon>Magnoliopsida</taxon>
        <taxon>eudicotyledons</taxon>
        <taxon>Gunneridae</taxon>
        <taxon>Pentapetalae</taxon>
        <taxon>asterids</taxon>
        <taxon>lamiids</taxon>
        <taxon>Lamiales</taxon>
        <taxon>Lamiaceae</taxon>
        <taxon>Nepetoideae</taxon>
        <taxon>Elsholtzieae</taxon>
        <taxon>Perilla</taxon>
    </lineage>
</organism>
<protein>
    <submittedName>
        <fullName evidence="2">Uncharacterized protein</fullName>
    </submittedName>
</protein>
<evidence type="ECO:0000256" key="1">
    <source>
        <dbReference type="SAM" id="MobiDB-lite"/>
    </source>
</evidence>
<dbReference type="InterPro" id="IPR051564">
    <property type="entry name" value="LRR_receptor-like_kinase"/>
</dbReference>
<dbReference type="AlphaFoldDB" id="A0AAD4JGK7"/>